<sequence length="80" mass="8437">MTLCCVSAKAEEAEAEEMKKQLGLNDTADSLQALILERNKKRAGEMDSFLDSLAAKYGGGAGEAPATAAALNRKLALDFC</sequence>
<protein>
    <submittedName>
        <fullName evidence="1">DnaJ subfamily C member 9</fullName>
    </submittedName>
</protein>
<evidence type="ECO:0000313" key="2">
    <source>
        <dbReference type="Proteomes" id="UP000324222"/>
    </source>
</evidence>
<gene>
    <name evidence="1" type="primary">Dnajc9_2</name>
    <name evidence="1" type="ORF">E2C01_014835</name>
</gene>
<accession>A0A5B7DL16</accession>
<dbReference type="EMBL" id="VSRR010001023">
    <property type="protein sequence ID" value="MPC21833.1"/>
    <property type="molecule type" value="Genomic_DNA"/>
</dbReference>
<comment type="caution">
    <text evidence="1">The sequence shown here is derived from an EMBL/GenBank/DDBJ whole genome shotgun (WGS) entry which is preliminary data.</text>
</comment>
<evidence type="ECO:0000313" key="1">
    <source>
        <dbReference type="EMBL" id="MPC21833.1"/>
    </source>
</evidence>
<dbReference type="Proteomes" id="UP000324222">
    <property type="component" value="Unassembled WGS sequence"/>
</dbReference>
<proteinExistence type="predicted"/>
<organism evidence="1 2">
    <name type="scientific">Portunus trituberculatus</name>
    <name type="common">Swimming crab</name>
    <name type="synonym">Neptunus trituberculatus</name>
    <dbReference type="NCBI Taxonomy" id="210409"/>
    <lineage>
        <taxon>Eukaryota</taxon>
        <taxon>Metazoa</taxon>
        <taxon>Ecdysozoa</taxon>
        <taxon>Arthropoda</taxon>
        <taxon>Crustacea</taxon>
        <taxon>Multicrustacea</taxon>
        <taxon>Malacostraca</taxon>
        <taxon>Eumalacostraca</taxon>
        <taxon>Eucarida</taxon>
        <taxon>Decapoda</taxon>
        <taxon>Pleocyemata</taxon>
        <taxon>Brachyura</taxon>
        <taxon>Eubrachyura</taxon>
        <taxon>Portunoidea</taxon>
        <taxon>Portunidae</taxon>
        <taxon>Portuninae</taxon>
        <taxon>Portunus</taxon>
    </lineage>
</organism>
<name>A0A5B7DL16_PORTR</name>
<keyword evidence="2" id="KW-1185">Reference proteome</keyword>
<reference evidence="1 2" key="1">
    <citation type="submission" date="2019-05" db="EMBL/GenBank/DDBJ databases">
        <title>Another draft genome of Portunus trituberculatus and its Hox gene families provides insights of decapod evolution.</title>
        <authorList>
            <person name="Jeong J.-H."/>
            <person name="Song I."/>
            <person name="Kim S."/>
            <person name="Choi T."/>
            <person name="Kim D."/>
            <person name="Ryu S."/>
            <person name="Kim W."/>
        </authorList>
    </citation>
    <scope>NUCLEOTIDE SEQUENCE [LARGE SCALE GENOMIC DNA]</scope>
    <source>
        <tissue evidence="1">Muscle</tissue>
    </source>
</reference>
<dbReference type="AlphaFoldDB" id="A0A5B7DL16"/>